<organism evidence="2 3">
    <name type="scientific">Chaetomium strumarium</name>
    <dbReference type="NCBI Taxonomy" id="1170767"/>
    <lineage>
        <taxon>Eukaryota</taxon>
        <taxon>Fungi</taxon>
        <taxon>Dikarya</taxon>
        <taxon>Ascomycota</taxon>
        <taxon>Pezizomycotina</taxon>
        <taxon>Sordariomycetes</taxon>
        <taxon>Sordariomycetidae</taxon>
        <taxon>Sordariales</taxon>
        <taxon>Chaetomiaceae</taxon>
        <taxon>Chaetomium</taxon>
    </lineage>
</organism>
<feature type="transmembrane region" description="Helical" evidence="1">
    <location>
        <begin position="239"/>
        <end position="260"/>
    </location>
</feature>
<keyword evidence="1" id="KW-0812">Transmembrane</keyword>
<accession>A0AAJ0GU65</accession>
<dbReference type="RefSeq" id="XP_062721927.1">
    <property type="nucleotide sequence ID" value="XM_062866298.1"/>
</dbReference>
<feature type="transmembrane region" description="Helical" evidence="1">
    <location>
        <begin position="410"/>
        <end position="430"/>
    </location>
</feature>
<dbReference type="GeneID" id="87885127"/>
<name>A0AAJ0GU65_9PEZI</name>
<feature type="transmembrane region" description="Helical" evidence="1">
    <location>
        <begin position="79"/>
        <end position="102"/>
    </location>
</feature>
<reference evidence="2" key="2">
    <citation type="submission" date="2023-06" db="EMBL/GenBank/DDBJ databases">
        <authorList>
            <consortium name="Lawrence Berkeley National Laboratory"/>
            <person name="Mondo S.J."/>
            <person name="Hensen N."/>
            <person name="Bonometti L."/>
            <person name="Westerberg I."/>
            <person name="Brannstrom I.O."/>
            <person name="Guillou S."/>
            <person name="Cros-Aarteil S."/>
            <person name="Calhoun S."/>
            <person name="Haridas S."/>
            <person name="Kuo A."/>
            <person name="Pangilinan J."/>
            <person name="Riley R."/>
            <person name="Labutti K."/>
            <person name="Andreopoulos B."/>
            <person name="Lipzen A."/>
            <person name="Chen C."/>
            <person name="Yanf M."/>
            <person name="Daum C."/>
            <person name="Ng V."/>
            <person name="Clum A."/>
            <person name="Steindorff A."/>
            <person name="Ohm R."/>
            <person name="Martin F."/>
            <person name="Silar P."/>
            <person name="Natvig D."/>
            <person name="Lalanne C."/>
            <person name="Gautier V."/>
            <person name="Ament-Velasquez S.L."/>
            <person name="Kruys A."/>
            <person name="Hutchinson M.I."/>
            <person name="Powell A.J."/>
            <person name="Barry K."/>
            <person name="Miller A.N."/>
            <person name="Grigoriev I.V."/>
            <person name="Debuchy R."/>
            <person name="Gladieux P."/>
            <person name="Thoren M.H."/>
            <person name="Johannesson H."/>
        </authorList>
    </citation>
    <scope>NUCLEOTIDE SEQUENCE</scope>
    <source>
        <strain evidence="2">CBS 333.67</strain>
    </source>
</reference>
<dbReference type="AlphaFoldDB" id="A0AAJ0GU65"/>
<feature type="transmembrane region" description="Helical" evidence="1">
    <location>
        <begin position="473"/>
        <end position="498"/>
    </location>
</feature>
<feature type="transmembrane region" description="Helical" evidence="1">
    <location>
        <begin position="442"/>
        <end position="461"/>
    </location>
</feature>
<keyword evidence="1" id="KW-0472">Membrane</keyword>
<gene>
    <name evidence="2" type="ORF">B0T15DRAFT_485581</name>
</gene>
<keyword evidence="3" id="KW-1185">Reference proteome</keyword>
<evidence type="ECO:0000313" key="3">
    <source>
        <dbReference type="Proteomes" id="UP001273166"/>
    </source>
</evidence>
<proteinExistence type="predicted"/>
<reference evidence="2" key="1">
    <citation type="journal article" date="2023" name="Mol. Phylogenet. Evol.">
        <title>Genome-scale phylogeny and comparative genomics of the fungal order Sordariales.</title>
        <authorList>
            <person name="Hensen N."/>
            <person name="Bonometti L."/>
            <person name="Westerberg I."/>
            <person name="Brannstrom I.O."/>
            <person name="Guillou S."/>
            <person name="Cros-Aarteil S."/>
            <person name="Calhoun S."/>
            <person name="Haridas S."/>
            <person name="Kuo A."/>
            <person name="Mondo S."/>
            <person name="Pangilinan J."/>
            <person name="Riley R."/>
            <person name="LaButti K."/>
            <person name="Andreopoulos B."/>
            <person name="Lipzen A."/>
            <person name="Chen C."/>
            <person name="Yan M."/>
            <person name="Daum C."/>
            <person name="Ng V."/>
            <person name="Clum A."/>
            <person name="Steindorff A."/>
            <person name="Ohm R.A."/>
            <person name="Martin F."/>
            <person name="Silar P."/>
            <person name="Natvig D.O."/>
            <person name="Lalanne C."/>
            <person name="Gautier V."/>
            <person name="Ament-Velasquez S.L."/>
            <person name="Kruys A."/>
            <person name="Hutchinson M.I."/>
            <person name="Powell A.J."/>
            <person name="Barry K."/>
            <person name="Miller A.N."/>
            <person name="Grigoriev I.V."/>
            <person name="Debuchy R."/>
            <person name="Gladieux P."/>
            <person name="Hiltunen Thoren M."/>
            <person name="Johannesson H."/>
        </authorList>
    </citation>
    <scope>NUCLEOTIDE SEQUENCE</scope>
    <source>
        <strain evidence="2">CBS 333.67</strain>
    </source>
</reference>
<dbReference type="Proteomes" id="UP001273166">
    <property type="component" value="Unassembled WGS sequence"/>
</dbReference>
<keyword evidence="1" id="KW-1133">Transmembrane helix</keyword>
<dbReference type="EMBL" id="JAUDZG010000004">
    <property type="protein sequence ID" value="KAK3306147.1"/>
    <property type="molecule type" value="Genomic_DNA"/>
</dbReference>
<evidence type="ECO:0000256" key="1">
    <source>
        <dbReference type="SAM" id="Phobius"/>
    </source>
</evidence>
<evidence type="ECO:0000313" key="2">
    <source>
        <dbReference type="EMBL" id="KAK3306147.1"/>
    </source>
</evidence>
<comment type="caution">
    <text evidence="2">The sequence shown here is derived from an EMBL/GenBank/DDBJ whole genome shotgun (WGS) entry which is preliminary data.</text>
</comment>
<feature type="transmembrane region" description="Helical" evidence="1">
    <location>
        <begin position="272"/>
        <end position="291"/>
    </location>
</feature>
<sequence length="507" mass="55745">MSMSAGSLTVGIKVSPKAGCKQPGLNPVSLRPILVEPVREANIICRVATAWPIFTFFASNYLAHCATFRTYPGSSTLDIVLGTALALFLPSSGISRALFWILRHPSFRRNRNELERAVAAGALRLLVRNREWRPEAGDRIRPIRIACGRPRLDTSESATPTTAGVSVSSDDLLSYDDLLSAPGSFSAHTLRNPHKLHGKALLPPGYSWFAVHHEAKVLWAEPSRECDDMKGRPPGISSNYTWIQSLIAIFQAGSAALTLYNSRGNQIQRYGYAAFGLTVVPYLVMSLWNLVAQIATAEYPTVYMVDSPEMEEARRRGGVFDGVVGMLEPEVSDEDDDANVLEYAVKRSADGVQLLQRISGSNTYPPVVRFVRAQHGDEIIVPRYTPYKRYSSSPHGEGRLVRLCALLRSYLTPVIVSCLPLLVAGLLTHFDSGESTPTQRGWIMTWLVVGIVMRWPTDFWVKVKIGTSSKAYALFFAFIGVSVVLVGLIVVTTIGGFINVAGMLRET</sequence>
<protein>
    <submittedName>
        <fullName evidence="2">Uncharacterized protein</fullName>
    </submittedName>
</protein>